<protein>
    <submittedName>
        <fullName evidence="1">DUF2559 domain-containing protein</fullName>
    </submittedName>
</protein>
<accession>A0AA86ILH5</accession>
<sequence length="56" mass="6610">MAKKLTDRQKSRLWEQQRNVNFQASRRLEGVECEEIKLSADEANARIEALRGNHER</sequence>
<dbReference type="Proteomes" id="UP000682928">
    <property type="component" value="Chromosome"/>
</dbReference>
<name>A0AA86ILH5_9ENTR</name>
<gene>
    <name evidence="1" type="ORF">ENKO_03570</name>
</gene>
<proteinExistence type="predicted"/>
<dbReference type="EMBL" id="AP024590">
    <property type="protein sequence ID" value="BCU53763.1"/>
    <property type="molecule type" value="Genomic_DNA"/>
</dbReference>
<organism evidence="1 2">
    <name type="scientific">Enterobacter kobei</name>
    <dbReference type="NCBI Taxonomy" id="208224"/>
    <lineage>
        <taxon>Bacteria</taxon>
        <taxon>Pseudomonadati</taxon>
        <taxon>Pseudomonadota</taxon>
        <taxon>Gammaproteobacteria</taxon>
        <taxon>Enterobacterales</taxon>
        <taxon>Enterobacteriaceae</taxon>
        <taxon>Enterobacter</taxon>
        <taxon>Enterobacter cloacae complex</taxon>
    </lineage>
</organism>
<dbReference type="Pfam" id="PF10832">
    <property type="entry name" value="YhfG"/>
    <property type="match status" value="1"/>
</dbReference>
<evidence type="ECO:0000313" key="2">
    <source>
        <dbReference type="Proteomes" id="UP000682928"/>
    </source>
</evidence>
<reference evidence="1" key="1">
    <citation type="submission" date="2021-04" db="EMBL/GenBank/DDBJ databases">
        <title>Difference and commonality of drug resistance evolution in various bacteria. and drug sensitivity profiles.</title>
        <authorList>
            <person name="Maeda T."/>
            <person name="Shibai A."/>
            <person name="Kawada K."/>
            <person name="Kotani H."/>
            <person name="Tarusawa Y."/>
            <person name="Tanabe K."/>
            <person name="Furusawa C."/>
        </authorList>
    </citation>
    <scope>NUCLEOTIDE SEQUENCE</scope>
    <source>
        <strain evidence="1">JCM 8580</strain>
    </source>
</reference>
<dbReference type="AlphaFoldDB" id="A0AA86ILH5"/>
<evidence type="ECO:0000313" key="1">
    <source>
        <dbReference type="EMBL" id="BCU53763.1"/>
    </source>
</evidence>
<dbReference type="InterPro" id="IPR022541">
    <property type="entry name" value="YhfG"/>
</dbReference>
<dbReference type="NCBIfam" id="NF007573">
    <property type="entry name" value="PRK10204.1"/>
    <property type="match status" value="1"/>
</dbReference>
<dbReference type="RefSeq" id="WP_088220945.1">
    <property type="nucleotide sequence ID" value="NZ_AP024590.1"/>
</dbReference>